<evidence type="ECO:0000256" key="4">
    <source>
        <dbReference type="ARBA" id="ARBA00022475"/>
    </source>
</evidence>
<keyword evidence="5 13" id="KW-0812">Transmembrane</keyword>
<evidence type="ECO:0000256" key="12">
    <source>
        <dbReference type="ARBA" id="ARBA00023136"/>
    </source>
</evidence>
<dbReference type="EMBL" id="AWSV01000155">
    <property type="protein sequence ID" value="ERI81632.1"/>
    <property type="molecule type" value="Genomic_DNA"/>
</dbReference>
<dbReference type="InterPro" id="IPR023498">
    <property type="entry name" value="Zn_transptr_ZupT"/>
</dbReference>
<comment type="catalytic activity">
    <reaction evidence="13">
        <text>Zn(2+)(in) = Zn(2+)(out)</text>
        <dbReference type="Rhea" id="RHEA:29351"/>
        <dbReference type="ChEBI" id="CHEBI:29105"/>
    </reaction>
</comment>
<feature type="binding site" description="M1 metal binding site" evidence="13">
    <location>
        <position position="194"/>
    </location>
    <ligand>
        <name>Zn(2+)</name>
        <dbReference type="ChEBI" id="CHEBI:29105"/>
    </ligand>
</feature>
<evidence type="ECO:0000313" key="14">
    <source>
        <dbReference type="EMBL" id="ERI81632.1"/>
    </source>
</evidence>
<feature type="binding site" description="M2 metal binding site" evidence="13">
    <location>
        <position position="165"/>
    </location>
    <ligand>
        <name>Fe(2+)</name>
        <dbReference type="ChEBI" id="CHEBI:29033"/>
    </ligand>
</feature>
<dbReference type="PATRIC" id="fig|1321819.3.peg.2790"/>
<keyword evidence="10" id="KW-0408">Iron</keyword>
<keyword evidence="9 13" id="KW-1133">Transmembrane helix</keyword>
<dbReference type="Pfam" id="PF02535">
    <property type="entry name" value="Zip"/>
    <property type="match status" value="1"/>
</dbReference>
<keyword evidence="8 13" id="KW-0864">Zinc transport</keyword>
<organism evidence="14 15">
    <name type="scientific">Bacteroides pyogenes F0041</name>
    <dbReference type="NCBI Taxonomy" id="1321819"/>
    <lineage>
        <taxon>Bacteria</taxon>
        <taxon>Pseudomonadati</taxon>
        <taxon>Bacteroidota</taxon>
        <taxon>Bacteroidia</taxon>
        <taxon>Bacteroidales</taxon>
        <taxon>Bacteroidaceae</taxon>
        <taxon>Bacteroides</taxon>
    </lineage>
</organism>
<evidence type="ECO:0000256" key="1">
    <source>
        <dbReference type="ARBA" id="ARBA00004651"/>
    </source>
</evidence>
<feature type="binding site" description="M2 metal binding site" evidence="13">
    <location>
        <position position="162"/>
    </location>
    <ligand>
        <name>Fe(2+)</name>
        <dbReference type="ChEBI" id="CHEBI:29033"/>
    </ligand>
</feature>
<evidence type="ECO:0000256" key="2">
    <source>
        <dbReference type="ARBA" id="ARBA00009703"/>
    </source>
</evidence>
<evidence type="ECO:0000256" key="5">
    <source>
        <dbReference type="ARBA" id="ARBA00022692"/>
    </source>
</evidence>
<keyword evidence="7 13" id="KW-0862">Zinc</keyword>
<proteinExistence type="inferred from homology"/>
<dbReference type="AlphaFoldDB" id="U2DJF0"/>
<dbReference type="Proteomes" id="UP000016496">
    <property type="component" value="Unassembled WGS sequence"/>
</dbReference>
<feature type="binding site" description="M2 metal binding site" evidence="13">
    <location>
        <position position="191"/>
    </location>
    <ligand>
        <name>Fe(2+)</name>
        <dbReference type="ChEBI" id="CHEBI:29033"/>
    </ligand>
</feature>
<feature type="transmembrane region" description="Helical" evidence="13">
    <location>
        <begin position="170"/>
        <end position="192"/>
    </location>
</feature>
<comment type="function">
    <text evidence="13">Mediates zinc uptake. May also transport other divalent cations.</text>
</comment>
<evidence type="ECO:0000256" key="6">
    <source>
        <dbReference type="ARBA" id="ARBA00022723"/>
    </source>
</evidence>
<dbReference type="NCBIfam" id="NF003243">
    <property type="entry name" value="PRK04201.1"/>
    <property type="match status" value="1"/>
</dbReference>
<reference evidence="14 15" key="1">
    <citation type="submission" date="2013-08" db="EMBL/GenBank/DDBJ databases">
        <authorList>
            <person name="Weinstock G."/>
            <person name="Sodergren E."/>
            <person name="Wylie T."/>
            <person name="Fulton L."/>
            <person name="Fulton R."/>
            <person name="Fronick C."/>
            <person name="O'Laughlin M."/>
            <person name="Godfrey J."/>
            <person name="Miner T."/>
            <person name="Herter B."/>
            <person name="Appelbaum E."/>
            <person name="Cordes M."/>
            <person name="Lek S."/>
            <person name="Wollam A."/>
            <person name="Pepin K.H."/>
            <person name="Palsikar V.B."/>
            <person name="Mitreva M."/>
            <person name="Wilson R.K."/>
        </authorList>
    </citation>
    <scope>NUCLEOTIDE SEQUENCE [LARGE SCALE GENOMIC DNA]</scope>
    <source>
        <strain evidence="14 15">F0041</strain>
    </source>
</reference>
<dbReference type="HAMAP" id="MF_00548">
    <property type="entry name" value="ZupT"/>
    <property type="match status" value="1"/>
</dbReference>
<feature type="binding site" description="M1 metal binding site" evidence="13">
    <location>
        <position position="190"/>
    </location>
    <ligand>
        <name>Zn(2+)</name>
        <dbReference type="ChEBI" id="CHEBI:29105"/>
    </ligand>
</feature>
<evidence type="ECO:0000256" key="11">
    <source>
        <dbReference type="ARBA" id="ARBA00023065"/>
    </source>
</evidence>
<gene>
    <name evidence="13" type="primary">zupT</name>
    <name evidence="14" type="ORF">HMPREF1981_03021</name>
</gene>
<evidence type="ECO:0000256" key="7">
    <source>
        <dbReference type="ARBA" id="ARBA00022833"/>
    </source>
</evidence>
<feature type="binding site" description="M2 metal binding site" evidence="13">
    <location>
        <position position="223"/>
    </location>
    <ligand>
        <name>Fe(2+)</name>
        <dbReference type="ChEBI" id="CHEBI:29033"/>
    </ligand>
</feature>
<feature type="transmembrane region" description="Helical" evidence="13">
    <location>
        <begin position="55"/>
        <end position="73"/>
    </location>
</feature>
<dbReference type="PANTHER" id="PTHR11040:SF205">
    <property type="entry name" value="ZINC TRANSPORTER ZUPT"/>
    <property type="match status" value="1"/>
</dbReference>
<keyword evidence="3 13" id="KW-0813">Transport</keyword>
<feature type="transmembrane region" description="Helical" evidence="13">
    <location>
        <begin position="213"/>
        <end position="237"/>
    </location>
</feature>
<dbReference type="HOGENOM" id="CLU_015114_1_3_10"/>
<protein>
    <recommendedName>
        <fullName evidence="13">Zinc transporter ZupT</fullName>
    </recommendedName>
</protein>
<feature type="transmembrane region" description="Helical" evidence="13">
    <location>
        <begin position="93"/>
        <end position="114"/>
    </location>
</feature>
<feature type="transmembrane region" description="Helical" evidence="13">
    <location>
        <begin position="243"/>
        <end position="263"/>
    </location>
</feature>
<comment type="subcellular location">
    <subcellularLocation>
        <location evidence="1 13">Cell membrane</location>
        <topology evidence="1 13">Multi-pass membrane protein</topology>
    </subcellularLocation>
</comment>
<dbReference type="PANTHER" id="PTHR11040">
    <property type="entry name" value="ZINC/IRON TRANSPORTER"/>
    <property type="match status" value="1"/>
</dbReference>
<name>U2DJF0_9BACE</name>
<comment type="caution">
    <text evidence="14">The sequence shown here is derived from an EMBL/GenBank/DDBJ whole genome shotgun (WGS) entry which is preliminary data.</text>
</comment>
<dbReference type="InterPro" id="IPR003689">
    <property type="entry name" value="ZIP"/>
</dbReference>
<accession>U2DJF0</accession>
<feature type="binding site" description="M2 metal binding site" evidence="13">
    <location>
        <position position="194"/>
    </location>
    <ligand>
        <name>Fe(2+)</name>
        <dbReference type="ChEBI" id="CHEBI:29033"/>
    </ligand>
</feature>
<keyword evidence="4 13" id="KW-1003">Cell membrane</keyword>
<evidence type="ECO:0000256" key="9">
    <source>
        <dbReference type="ARBA" id="ARBA00022989"/>
    </source>
</evidence>
<feature type="transmembrane region" description="Helical" evidence="13">
    <location>
        <begin position="275"/>
        <end position="293"/>
    </location>
</feature>
<evidence type="ECO:0000256" key="8">
    <source>
        <dbReference type="ARBA" id="ARBA00022906"/>
    </source>
</evidence>
<feature type="binding site" description="M1 metal binding site" evidence="13">
    <location>
        <position position="165"/>
    </location>
    <ligand>
        <name>Zn(2+)</name>
        <dbReference type="ChEBI" id="CHEBI:29105"/>
    </ligand>
</feature>
<sequence length="294" mass="31857">MSVYHFTFVGQIINYGRHTMEQSVLTAFLLTLFAGLSTGIGSAIAFFARRTNTSFLSVSLGFSAGVMAYVSFVDLLPAAVSSLTDLYGVKQGTLYATLSFFGGIAFIMLIDRFVPEQENPHEMHKVEEMVDESSSGVKETPEHNPRLLRVGMVTALILAIHNFPEGMVTFLAGLKDVSIAIPIAIAIAIHNIPEGISVSVPVFYATGSRRRAFWLSFLSGLTEPLGALVGYFLLAPWLTDEAFGLIFAAIAGVMVFISFDELLPAAEEYGKHHHAVYGLVAGMAVMAFSLILFT</sequence>
<dbReference type="GO" id="GO:0046872">
    <property type="term" value="F:metal ion binding"/>
    <property type="evidence" value="ECO:0007669"/>
    <property type="project" value="UniProtKB-KW"/>
</dbReference>
<dbReference type="GO" id="GO:0005886">
    <property type="term" value="C:plasma membrane"/>
    <property type="evidence" value="ECO:0007669"/>
    <property type="project" value="UniProtKB-SubCell"/>
</dbReference>
<keyword evidence="12 13" id="KW-0472">Membrane</keyword>
<evidence type="ECO:0000256" key="3">
    <source>
        <dbReference type="ARBA" id="ARBA00022448"/>
    </source>
</evidence>
<keyword evidence="6" id="KW-0479">Metal-binding</keyword>
<evidence type="ECO:0000256" key="10">
    <source>
        <dbReference type="ARBA" id="ARBA00023004"/>
    </source>
</evidence>
<dbReference type="GO" id="GO:0005385">
    <property type="term" value="F:zinc ion transmembrane transporter activity"/>
    <property type="evidence" value="ECO:0007669"/>
    <property type="project" value="UniProtKB-UniRule"/>
</dbReference>
<evidence type="ECO:0000313" key="15">
    <source>
        <dbReference type="Proteomes" id="UP000016496"/>
    </source>
</evidence>
<keyword evidence="11 13" id="KW-0406">Ion transport</keyword>
<feature type="transmembrane region" description="Helical" evidence="13">
    <location>
        <begin position="24"/>
        <end position="48"/>
    </location>
</feature>
<comment type="similarity">
    <text evidence="2 13">Belongs to the ZIP transporter (TC 2.A.5) family. ZupT subfamily.</text>
</comment>
<evidence type="ECO:0000256" key="13">
    <source>
        <dbReference type="HAMAP-Rule" id="MF_00548"/>
    </source>
</evidence>